<reference evidence="9 10" key="1">
    <citation type="journal article" date="2014" name="Int. J. Syst. Evol. Microbiol.">
        <title>Complete genome sequence of Corynebacterium casei LMG S-19264T (=DSM 44701T), isolated from a smear-ripened cheese.</title>
        <authorList>
            <consortium name="US DOE Joint Genome Institute (JGI-PGF)"/>
            <person name="Walter F."/>
            <person name="Albersmeier A."/>
            <person name="Kalinowski J."/>
            <person name="Ruckert C."/>
        </authorList>
    </citation>
    <scope>NUCLEOTIDE SEQUENCE [LARGE SCALE GENOMIC DNA]</scope>
    <source>
        <strain evidence="9 10">CGMCC 1.15286</strain>
    </source>
</reference>
<evidence type="ECO:0000256" key="4">
    <source>
        <dbReference type="ARBA" id="ARBA00023110"/>
    </source>
</evidence>
<dbReference type="Gene3D" id="1.10.4030.10">
    <property type="entry name" value="Porin chaperone SurA, peptide-binding domain"/>
    <property type="match status" value="1"/>
</dbReference>
<keyword evidence="4 6" id="KW-0697">Rotamase</keyword>
<dbReference type="AlphaFoldDB" id="A0A917HR90"/>
<evidence type="ECO:0000256" key="5">
    <source>
        <dbReference type="ARBA" id="ARBA00023235"/>
    </source>
</evidence>
<keyword evidence="3" id="KW-0732">Signal</keyword>
<name>A0A917HR90_9BACL</name>
<dbReference type="EMBL" id="BMHY01000018">
    <property type="protein sequence ID" value="GGG87817.1"/>
    <property type="molecule type" value="Genomic_DNA"/>
</dbReference>
<dbReference type="RefSeq" id="WP_188892666.1">
    <property type="nucleotide sequence ID" value="NZ_BMHY01000018.1"/>
</dbReference>
<dbReference type="Gene3D" id="3.10.50.40">
    <property type="match status" value="1"/>
</dbReference>
<keyword evidence="5 6" id="KW-0413">Isomerase</keyword>
<dbReference type="InterPro" id="IPR050245">
    <property type="entry name" value="PrsA_foldase"/>
</dbReference>
<comment type="caution">
    <text evidence="9">The sequence shown here is derived from an EMBL/GenBank/DDBJ whole genome shotgun (WGS) entry which is preliminary data.</text>
</comment>
<dbReference type="PANTHER" id="PTHR47245:SF1">
    <property type="entry name" value="FOLDASE PROTEIN PRSA"/>
    <property type="match status" value="1"/>
</dbReference>
<gene>
    <name evidence="9" type="ORF">GCM10010918_52720</name>
</gene>
<dbReference type="EC" id="5.2.1.8" evidence="2"/>
<dbReference type="InterPro" id="IPR046357">
    <property type="entry name" value="PPIase_dom_sf"/>
</dbReference>
<dbReference type="GO" id="GO:0003755">
    <property type="term" value="F:peptidyl-prolyl cis-trans isomerase activity"/>
    <property type="evidence" value="ECO:0007669"/>
    <property type="project" value="UniProtKB-KW"/>
</dbReference>
<evidence type="ECO:0000256" key="1">
    <source>
        <dbReference type="ARBA" id="ARBA00000971"/>
    </source>
</evidence>
<accession>A0A917HR90</accession>
<dbReference type="PROSITE" id="PS50198">
    <property type="entry name" value="PPIC_PPIASE_2"/>
    <property type="match status" value="1"/>
</dbReference>
<evidence type="ECO:0000256" key="2">
    <source>
        <dbReference type="ARBA" id="ARBA00013194"/>
    </source>
</evidence>
<evidence type="ECO:0000313" key="9">
    <source>
        <dbReference type="EMBL" id="GGG87817.1"/>
    </source>
</evidence>
<proteinExistence type="predicted"/>
<feature type="region of interest" description="Disordered" evidence="7">
    <location>
        <begin position="35"/>
        <end position="66"/>
    </location>
</feature>
<evidence type="ECO:0000256" key="6">
    <source>
        <dbReference type="PROSITE-ProRule" id="PRU00278"/>
    </source>
</evidence>
<comment type="catalytic activity">
    <reaction evidence="1">
        <text>[protein]-peptidylproline (omega=180) = [protein]-peptidylproline (omega=0)</text>
        <dbReference type="Rhea" id="RHEA:16237"/>
        <dbReference type="Rhea" id="RHEA-COMP:10747"/>
        <dbReference type="Rhea" id="RHEA-COMP:10748"/>
        <dbReference type="ChEBI" id="CHEBI:83833"/>
        <dbReference type="ChEBI" id="CHEBI:83834"/>
        <dbReference type="EC" id="5.2.1.8"/>
    </reaction>
</comment>
<protein>
    <recommendedName>
        <fullName evidence="2">peptidylprolyl isomerase</fullName>
        <ecNumber evidence="2">5.2.1.8</ecNumber>
    </recommendedName>
</protein>
<keyword evidence="10" id="KW-1185">Reference proteome</keyword>
<dbReference type="InterPro" id="IPR027304">
    <property type="entry name" value="Trigger_fact/SurA_dom_sf"/>
</dbReference>
<evidence type="ECO:0000259" key="8">
    <source>
        <dbReference type="PROSITE" id="PS50198"/>
    </source>
</evidence>
<dbReference type="PANTHER" id="PTHR47245">
    <property type="entry name" value="PEPTIDYLPROLYL ISOMERASE"/>
    <property type="match status" value="1"/>
</dbReference>
<dbReference type="Proteomes" id="UP000600247">
    <property type="component" value="Unassembled WGS sequence"/>
</dbReference>
<feature type="domain" description="PpiC" evidence="8">
    <location>
        <begin position="185"/>
        <end position="277"/>
    </location>
</feature>
<evidence type="ECO:0000313" key="10">
    <source>
        <dbReference type="Proteomes" id="UP000600247"/>
    </source>
</evidence>
<organism evidence="9 10">
    <name type="scientific">Paenibacillus radicis</name>
    <name type="common">ex Gao et al. 2016</name>
    <dbReference type="NCBI Taxonomy" id="1737354"/>
    <lineage>
        <taxon>Bacteria</taxon>
        <taxon>Bacillati</taxon>
        <taxon>Bacillota</taxon>
        <taxon>Bacilli</taxon>
        <taxon>Bacillales</taxon>
        <taxon>Paenibacillaceae</taxon>
        <taxon>Paenibacillus</taxon>
    </lineage>
</organism>
<evidence type="ECO:0000256" key="3">
    <source>
        <dbReference type="ARBA" id="ARBA00022729"/>
    </source>
</evidence>
<dbReference type="SUPFAM" id="SSF109998">
    <property type="entry name" value="Triger factor/SurA peptide-binding domain-like"/>
    <property type="match status" value="1"/>
</dbReference>
<sequence length="322" mass="35745">MKKFGVLKTVVLLQAVCMIVLSVAVVVKLSPFGSDPSELEPGTGNEAHTGNDGGDGQSGRDEAATVGGESITAGELEAQLLKQYGDTVLRTMMVRKALNLEANARQLKVTVEEQDRELAAMMEGYENEDEYYRVMKEQLGMEKDDVREDVKYKLLLEQIAMLSVELSDRDVNRYIDEHAELFGDRLQLHLQWIVTETERAAGDVLDMLSDGEDFARIAKTYSMDDFTAESGGDLGLIDADDPFYDAELLDTASRLQTGEMAGPLKTESGYAVIRLVERQKTEGLTGKRLMDAARKQLALSKAKPLHDIEDELLLKYDAVKRK</sequence>
<dbReference type="SUPFAM" id="SSF54534">
    <property type="entry name" value="FKBP-like"/>
    <property type="match status" value="1"/>
</dbReference>
<evidence type="ECO:0000256" key="7">
    <source>
        <dbReference type="SAM" id="MobiDB-lite"/>
    </source>
</evidence>
<dbReference type="InterPro" id="IPR000297">
    <property type="entry name" value="PPIase_PpiC"/>
</dbReference>
<dbReference type="Pfam" id="PF00639">
    <property type="entry name" value="Rotamase"/>
    <property type="match status" value="1"/>
</dbReference>